<evidence type="ECO:0000313" key="1">
    <source>
        <dbReference type="EMBL" id="BBI62708.1"/>
    </source>
</evidence>
<dbReference type="EMBL" id="AP019514">
    <property type="protein sequence ID" value="BBI62708.1"/>
    <property type="molecule type" value="Genomic_DNA"/>
</dbReference>
<accession>A0A455UEC9</accession>
<organism evidence="1 2">
    <name type="scientific">Vreelandella sulfidaeris</name>
    <dbReference type="NCBI Taxonomy" id="115553"/>
    <lineage>
        <taxon>Bacteria</taxon>
        <taxon>Pseudomonadati</taxon>
        <taxon>Pseudomonadota</taxon>
        <taxon>Gammaproteobacteria</taxon>
        <taxon>Oceanospirillales</taxon>
        <taxon>Halomonadaceae</taxon>
        <taxon>Vreelandella</taxon>
    </lineage>
</organism>
<dbReference type="AlphaFoldDB" id="A0A455UEC9"/>
<sequence>MSPSGGRPSRPFKTIGLIGRLGSDKVLDSLQRLVTYLVTHEYSVLVEDRTATALPHHGQPEASRRMLGSCAIWSLWSAAMAAYWAQRVRFAEAGHSFWELTGVAWVFTDISPDELETRVAEVLAGEFEIEQRFCLTRCFTAMVSR</sequence>
<evidence type="ECO:0000313" key="2">
    <source>
        <dbReference type="Proteomes" id="UP000320231"/>
    </source>
</evidence>
<protein>
    <submittedName>
        <fullName evidence="1">Uncharacterized protein</fullName>
    </submittedName>
</protein>
<name>A0A455UEC9_9GAMM</name>
<reference evidence="1 2" key="1">
    <citation type="journal article" date="2019" name="Microbiol. Resour. Announc.">
        <title>Complete Genome Sequence of Halomonas sulfidaeris Strain Esulfide1 Isolated from a Metal Sulfide Rock at a Depth of 2,200 Meters, Obtained Using Nanopore Sequencing.</title>
        <authorList>
            <person name="Saito M."/>
            <person name="Nishigata A."/>
            <person name="Galipon J."/>
            <person name="Arakawa K."/>
        </authorList>
    </citation>
    <scope>NUCLEOTIDE SEQUENCE [LARGE SCALE GENOMIC DNA]</scope>
    <source>
        <strain evidence="1 2">ATCC BAA-803</strain>
    </source>
</reference>
<dbReference type="Proteomes" id="UP000320231">
    <property type="component" value="Chromosome"/>
</dbReference>
<dbReference type="KEGG" id="hsr:HSBAA_40140"/>
<gene>
    <name evidence="1" type="ORF">HSBAA_40140</name>
</gene>
<proteinExistence type="predicted"/>